<accession>A0A8E2DL68</accession>
<dbReference type="GO" id="GO:0003677">
    <property type="term" value="F:DNA binding"/>
    <property type="evidence" value="ECO:0007669"/>
    <property type="project" value="InterPro"/>
</dbReference>
<feature type="region of interest" description="Disordered" evidence="1">
    <location>
        <begin position="232"/>
        <end position="251"/>
    </location>
</feature>
<evidence type="ECO:0000313" key="3">
    <source>
        <dbReference type="Proteomes" id="UP000250043"/>
    </source>
</evidence>
<protein>
    <submittedName>
        <fullName evidence="2">Uncharacterized protein</fullName>
    </submittedName>
</protein>
<name>A0A8E2DL68_9APHY</name>
<gene>
    <name evidence="2" type="ORF">OBBRIDRAFT_569572</name>
</gene>
<dbReference type="Proteomes" id="UP000250043">
    <property type="component" value="Unassembled WGS sequence"/>
</dbReference>
<dbReference type="InterPro" id="IPR017956">
    <property type="entry name" value="AT_hook_DNA-bd_motif"/>
</dbReference>
<sequence length="442" mass="45582">MRRAGDCMRRAWSTRRVIYGQSLIPVCLFHSLLLLLLRAPTLPSPYLKFLSMTIHRKAQLLDKAASAAPNGDKLSTKAFFRPPPPDDRSPAARPIAHDTRPVAEGEGEDESSDEAEVRATMLGAAAAAAAAPASTAAAGVAAGADKPVSTLSAPSPVSQMSRKRKAPDEDVAEDAELPQGKCDRCKTFKRGARCIVPPGEQKCSKCLAERHACYWNGVKYYGDARVKRARKARAALSPPPTGPTSPGTPSKRISVRVARTVRRGTLRPRGRPPKVSITIPAGSGAPASPVTPKRRGRPPKNPAAAGVAPATVTVAAAGPSDPAAPVVVKRGPGRPPKNAGARGTGRPRGRPRRVDVQAAAETAAGGAAGTVAAAGTGTGTGAGASAGTSGGATAAAVPVVGEKNVVVEAIRAERASLAARIRLLRDMDGELERRERALAGGH</sequence>
<dbReference type="AlphaFoldDB" id="A0A8E2DL68"/>
<dbReference type="EMBL" id="KV722398">
    <property type="protein sequence ID" value="OCH90746.1"/>
    <property type="molecule type" value="Genomic_DNA"/>
</dbReference>
<feature type="compositionally biased region" description="Acidic residues" evidence="1">
    <location>
        <begin position="105"/>
        <end position="114"/>
    </location>
</feature>
<proteinExistence type="predicted"/>
<feature type="compositionally biased region" description="Basic and acidic residues" evidence="1">
    <location>
        <begin position="84"/>
        <end position="103"/>
    </location>
</feature>
<evidence type="ECO:0000313" key="2">
    <source>
        <dbReference type="EMBL" id="OCH90746.1"/>
    </source>
</evidence>
<feature type="region of interest" description="Disordered" evidence="1">
    <location>
        <begin position="66"/>
        <end position="116"/>
    </location>
</feature>
<dbReference type="PRINTS" id="PR00929">
    <property type="entry name" value="ATHOOK"/>
</dbReference>
<feature type="compositionally biased region" description="Polar residues" evidence="1">
    <location>
        <begin position="149"/>
        <end position="160"/>
    </location>
</feature>
<dbReference type="SMART" id="SM00384">
    <property type="entry name" value="AT_hook"/>
    <property type="match status" value="4"/>
</dbReference>
<organism evidence="2 3">
    <name type="scientific">Obba rivulosa</name>
    <dbReference type="NCBI Taxonomy" id="1052685"/>
    <lineage>
        <taxon>Eukaryota</taxon>
        <taxon>Fungi</taxon>
        <taxon>Dikarya</taxon>
        <taxon>Basidiomycota</taxon>
        <taxon>Agaricomycotina</taxon>
        <taxon>Agaricomycetes</taxon>
        <taxon>Polyporales</taxon>
        <taxon>Gelatoporiaceae</taxon>
        <taxon>Obba</taxon>
    </lineage>
</organism>
<keyword evidence="3" id="KW-1185">Reference proteome</keyword>
<feature type="compositionally biased region" description="Low complexity" evidence="1">
    <location>
        <begin position="302"/>
        <end position="341"/>
    </location>
</feature>
<feature type="region of interest" description="Disordered" evidence="1">
    <location>
        <begin position="265"/>
        <end position="368"/>
    </location>
</feature>
<evidence type="ECO:0000256" key="1">
    <source>
        <dbReference type="SAM" id="MobiDB-lite"/>
    </source>
</evidence>
<feature type="region of interest" description="Disordered" evidence="1">
    <location>
        <begin position="145"/>
        <end position="176"/>
    </location>
</feature>
<feature type="compositionally biased region" description="Low complexity" evidence="1">
    <location>
        <begin position="358"/>
        <end position="368"/>
    </location>
</feature>
<dbReference type="OrthoDB" id="10642445at2759"/>
<reference evidence="2 3" key="1">
    <citation type="submission" date="2016-07" db="EMBL/GenBank/DDBJ databases">
        <title>Draft genome of the white-rot fungus Obba rivulosa 3A-2.</title>
        <authorList>
            <consortium name="DOE Joint Genome Institute"/>
            <person name="Miettinen O."/>
            <person name="Riley R."/>
            <person name="Acob R."/>
            <person name="Barry K."/>
            <person name="Cullen D."/>
            <person name="De Vries R."/>
            <person name="Hainaut M."/>
            <person name="Hatakka A."/>
            <person name="Henrissat B."/>
            <person name="Hilden K."/>
            <person name="Kuo R."/>
            <person name="Labutti K."/>
            <person name="Lipzen A."/>
            <person name="Makela M.R."/>
            <person name="Sandor L."/>
            <person name="Spatafora J.W."/>
            <person name="Grigoriev I.V."/>
            <person name="Hibbett D.S."/>
        </authorList>
    </citation>
    <scope>NUCLEOTIDE SEQUENCE [LARGE SCALE GENOMIC DNA]</scope>
    <source>
        <strain evidence="2 3">3A-2</strain>
    </source>
</reference>